<reference evidence="6" key="1">
    <citation type="submission" date="2023-01" db="EMBL/GenBank/DDBJ databases">
        <title>Genome assembly of the deep-sea coral Lophelia pertusa.</title>
        <authorList>
            <person name="Herrera S."/>
            <person name="Cordes E."/>
        </authorList>
    </citation>
    <scope>NUCLEOTIDE SEQUENCE</scope>
    <source>
        <strain evidence="6">USNM1676648</strain>
        <tissue evidence="6">Polyp</tissue>
    </source>
</reference>
<dbReference type="OrthoDB" id="10027144at2759"/>
<dbReference type="GO" id="GO:0003729">
    <property type="term" value="F:mRNA binding"/>
    <property type="evidence" value="ECO:0007669"/>
    <property type="project" value="TreeGrafter"/>
</dbReference>
<evidence type="ECO:0000256" key="4">
    <source>
        <dbReference type="SAM" id="MobiDB-lite"/>
    </source>
</evidence>
<dbReference type="PROSITE" id="PS50084">
    <property type="entry name" value="KH_TYPE_1"/>
    <property type="match status" value="4"/>
</dbReference>
<dbReference type="SMART" id="SM00322">
    <property type="entry name" value="KH"/>
    <property type="match status" value="4"/>
</dbReference>
<gene>
    <name evidence="6" type="ORF">OS493_006129</name>
</gene>
<dbReference type="CDD" id="cd22418">
    <property type="entry name" value="KH-I_Vigilin_rpt15"/>
    <property type="match status" value="1"/>
</dbReference>
<protein>
    <recommendedName>
        <fullName evidence="5">K Homology domain-containing protein</fullName>
    </recommendedName>
</protein>
<dbReference type="EMBL" id="MU825398">
    <property type="protein sequence ID" value="KAJ7393163.1"/>
    <property type="molecule type" value="Genomic_DNA"/>
</dbReference>
<dbReference type="Proteomes" id="UP001163046">
    <property type="component" value="Unassembled WGS sequence"/>
</dbReference>
<dbReference type="PANTHER" id="PTHR10627:SF31">
    <property type="entry name" value="DODECA-SATELLITE-BINDING PROTEIN 1, ISOFORM A"/>
    <property type="match status" value="1"/>
</dbReference>
<dbReference type="CDD" id="cd22417">
    <property type="entry name" value="KH-I_Vigilin_rpt14"/>
    <property type="match status" value="1"/>
</dbReference>
<feature type="region of interest" description="Disordered" evidence="4">
    <location>
        <begin position="358"/>
        <end position="424"/>
    </location>
</feature>
<feature type="region of interest" description="Disordered" evidence="4">
    <location>
        <begin position="39"/>
        <end position="72"/>
    </location>
</feature>
<evidence type="ECO:0000313" key="6">
    <source>
        <dbReference type="EMBL" id="KAJ7393163.1"/>
    </source>
</evidence>
<dbReference type="PANTHER" id="PTHR10627">
    <property type="entry name" value="SCP160"/>
    <property type="match status" value="1"/>
</dbReference>
<name>A0A9X0DBY8_9CNID</name>
<feature type="coiled-coil region" evidence="3">
    <location>
        <begin position="150"/>
        <end position="177"/>
    </location>
</feature>
<evidence type="ECO:0000256" key="3">
    <source>
        <dbReference type="SAM" id="Coils"/>
    </source>
</evidence>
<keyword evidence="7" id="KW-1185">Reference proteome</keyword>
<dbReference type="InterPro" id="IPR004088">
    <property type="entry name" value="KH_dom_type_1"/>
</dbReference>
<dbReference type="Pfam" id="PF00013">
    <property type="entry name" value="KH_1"/>
    <property type="match status" value="4"/>
</dbReference>
<evidence type="ECO:0000259" key="5">
    <source>
        <dbReference type="SMART" id="SM00322"/>
    </source>
</evidence>
<feature type="domain" description="K Homology" evidence="5">
    <location>
        <begin position="252"/>
        <end position="319"/>
    </location>
</feature>
<dbReference type="CDD" id="cd22415">
    <property type="entry name" value="KH-I_Vigilin_rpt12"/>
    <property type="match status" value="1"/>
</dbReference>
<evidence type="ECO:0000256" key="2">
    <source>
        <dbReference type="PROSITE-ProRule" id="PRU00117"/>
    </source>
</evidence>
<proteinExistence type="predicted"/>
<accession>A0A9X0DBY8</accession>
<evidence type="ECO:0000313" key="7">
    <source>
        <dbReference type="Proteomes" id="UP001163046"/>
    </source>
</evidence>
<dbReference type="InterPro" id="IPR036612">
    <property type="entry name" value="KH_dom_type_1_sf"/>
</dbReference>
<dbReference type="Gene3D" id="3.30.1370.10">
    <property type="entry name" value="K Homology domain, type 1"/>
    <property type="match status" value="4"/>
</dbReference>
<keyword evidence="1" id="KW-0677">Repeat</keyword>
<dbReference type="InterPro" id="IPR004087">
    <property type="entry name" value="KH_dom"/>
</dbReference>
<evidence type="ECO:0000256" key="1">
    <source>
        <dbReference type="ARBA" id="ARBA00022737"/>
    </source>
</evidence>
<keyword evidence="2" id="KW-0694">RNA-binding</keyword>
<organism evidence="6 7">
    <name type="scientific">Desmophyllum pertusum</name>
    <dbReference type="NCBI Taxonomy" id="174260"/>
    <lineage>
        <taxon>Eukaryota</taxon>
        <taxon>Metazoa</taxon>
        <taxon>Cnidaria</taxon>
        <taxon>Anthozoa</taxon>
        <taxon>Hexacorallia</taxon>
        <taxon>Scleractinia</taxon>
        <taxon>Caryophylliina</taxon>
        <taxon>Caryophylliidae</taxon>
        <taxon>Desmophyllum</taxon>
    </lineage>
</organism>
<feature type="domain" description="K Homology" evidence="5">
    <location>
        <begin position="177"/>
        <end position="248"/>
    </location>
</feature>
<sequence length="424" mass="47316">MVSIECVIIQKYHRNIMGAKGVNVQKVTAQFNVQIKFPDRDPNARAQGMVNGSTSPVEVNGDEAGSPPASPRKCDTITIVGSKDNAEAAKEALLELVPITEMITIPFDYHRFIIGAKGANVRHMMDEFDVNITIPPSRDESDQVVIIGTRPKVNKAIEALEQKVAEIEAENEDRQLRSFKMEISVANSYHPKIIGRKGLVIQKIRTDHAVQIQFPPVDDPEGESDKIILTGYEHNCEAAKETILKIVRELEDQVSVPVPIDPRVHRRLIGTKGRTIRKFMETYKVDIRFPSLNTSDPVVISGLADNVEEAKDQLLLLEEEYMQDVRDEIEQHDVVSHYLNPPSKQSSQVGFVVRDAPWDKAQNADGGGRKQKPQREQREPKPPPPQQSNKEKPLPPDTSNIADFPCIGSSTAAPRPTAWGPTRR</sequence>
<feature type="coiled-coil region" evidence="3">
    <location>
        <begin position="300"/>
        <end position="327"/>
    </location>
</feature>
<dbReference type="CDD" id="cd22416">
    <property type="entry name" value="KH-I_Vigilin_rpt13"/>
    <property type="match status" value="1"/>
</dbReference>
<feature type="domain" description="K Homology" evidence="5">
    <location>
        <begin position="2"/>
        <end position="98"/>
    </location>
</feature>
<feature type="domain" description="K Homology" evidence="5">
    <location>
        <begin position="99"/>
        <end position="165"/>
    </location>
</feature>
<keyword evidence="3" id="KW-0175">Coiled coil</keyword>
<dbReference type="SUPFAM" id="SSF54791">
    <property type="entry name" value="Eukaryotic type KH-domain (KH-domain type I)"/>
    <property type="match status" value="4"/>
</dbReference>
<comment type="caution">
    <text evidence="6">The sequence shown here is derived from an EMBL/GenBank/DDBJ whole genome shotgun (WGS) entry which is preliminary data.</text>
</comment>
<dbReference type="AlphaFoldDB" id="A0A9X0DBY8"/>